<evidence type="ECO:0000313" key="5">
    <source>
        <dbReference type="Proteomes" id="UP000007257"/>
    </source>
</evidence>
<keyword evidence="1" id="KW-0472">Membrane</keyword>
<dbReference type="Pfam" id="PF09850">
    <property type="entry name" value="DotU"/>
    <property type="match status" value="1"/>
</dbReference>
<dbReference type="AlphaFoldDB" id="A0A0H3FH94"/>
<name>A0A0H3FH94_RAHSY</name>
<dbReference type="InterPro" id="IPR017732">
    <property type="entry name" value="T4/T6SS_DotU"/>
</dbReference>
<dbReference type="EMBL" id="CP002506">
    <property type="protein sequence ID" value="ADW76504.1"/>
    <property type="molecule type" value="Genomic_DNA"/>
</dbReference>
<evidence type="ECO:0000259" key="2">
    <source>
        <dbReference type="Pfam" id="PF09850"/>
    </source>
</evidence>
<dbReference type="Proteomes" id="UP000007257">
    <property type="component" value="Plasmid pRAHAQ01"/>
</dbReference>
<dbReference type="eggNOG" id="COG3455">
    <property type="taxonomic scope" value="Bacteria"/>
</dbReference>
<accession>A0A0H3FH94</accession>
<dbReference type="EMBL" id="JBHUCJ010000077">
    <property type="protein sequence ID" value="MFD3226232.1"/>
    <property type="molecule type" value="Genomic_DNA"/>
</dbReference>
<geneLocation type="plasmid" evidence="3 5">
    <name>pRAHAQ01</name>
</geneLocation>
<dbReference type="KEGG" id="rah:Rahaq_4929"/>
<evidence type="ECO:0000256" key="1">
    <source>
        <dbReference type="SAM" id="Phobius"/>
    </source>
</evidence>
<dbReference type="OrthoDB" id="345640at2"/>
<dbReference type="HOGENOM" id="CLU_071818_5_0_6"/>
<evidence type="ECO:0000313" key="3">
    <source>
        <dbReference type="EMBL" id="ADW76504.1"/>
    </source>
</evidence>
<gene>
    <name evidence="3" type="ordered locus">Rahaq_4929</name>
    <name evidence="4" type="ORF">ACFPK4_22070</name>
</gene>
<dbReference type="Proteomes" id="UP001598201">
    <property type="component" value="Unassembled WGS sequence"/>
</dbReference>
<feature type="transmembrane region" description="Helical" evidence="1">
    <location>
        <begin position="186"/>
        <end position="207"/>
    </location>
</feature>
<dbReference type="InterPro" id="IPR038522">
    <property type="entry name" value="T4/T6SS_DotU_sf"/>
</dbReference>
<keyword evidence="1" id="KW-0812">Transmembrane</keyword>
<keyword evidence="6" id="KW-1185">Reference proteome</keyword>
<dbReference type="PANTHER" id="PTHR38033">
    <property type="entry name" value="MEMBRANE PROTEIN-RELATED"/>
    <property type="match status" value="1"/>
</dbReference>
<dbReference type="RefSeq" id="WP_013578185.1">
    <property type="nucleotide sequence ID" value="NC_015062.1"/>
</dbReference>
<dbReference type="Gene3D" id="1.25.40.590">
    <property type="entry name" value="Type IV / VI secretion system, DotU"/>
    <property type="match status" value="1"/>
</dbReference>
<reference evidence="3 5" key="2">
    <citation type="journal article" date="2012" name="J. Bacteriol.">
        <title>Complete Genome Sequence of Rahnella sp. Strain Y9602, a Gammaproteobacterium Isolate from Metal- and Radionuclide-Contaminated Soil.</title>
        <authorList>
            <person name="Martinez R.J."/>
            <person name="Bruce D."/>
            <person name="Detter C."/>
            <person name="Goodwin L.A."/>
            <person name="Han J."/>
            <person name="Han C.S."/>
            <person name="Held B."/>
            <person name="Land M.L."/>
            <person name="Mikhailova N."/>
            <person name="Nolan M."/>
            <person name="Pennacchio L."/>
            <person name="Pitluck S."/>
            <person name="Tapia R."/>
            <person name="Woyke T."/>
            <person name="Sobecky P.A."/>
        </authorList>
    </citation>
    <scope>NUCLEOTIDE SEQUENCE [LARGE SCALE GENOMIC DNA]</scope>
    <source>
        <strain evidence="3 5">Y9602</strain>
        <plasmid evidence="3 5">pRAHAQ01</plasmid>
    </source>
</reference>
<feature type="domain" description="Type IV / VI secretion system DotU" evidence="2">
    <location>
        <begin position="4"/>
        <end position="199"/>
    </location>
</feature>
<reference evidence="4 6" key="3">
    <citation type="submission" date="2024-09" db="EMBL/GenBank/DDBJ databases">
        <title>Genomes of Rahnella.</title>
        <authorList>
            <person name="Mnguni F.C."/>
            <person name="Shin G.Y."/>
            <person name="Coutinho T."/>
        </authorList>
    </citation>
    <scope>NUCLEOTIDE SEQUENCE [LARGE SCALE GENOMIC DNA]</scope>
    <source>
        <strain evidence="4 6">20WA0057</strain>
    </source>
</reference>
<sequence length="208" mass="24616">MMSLLNCYLPLFRYVTAFFINPQEYSDYREFREKIITLLQQALLESERHHEKAECDDAYFAVVLWVDERVLRSRAEWVKEWRSNLLQKYYFDISVGGEAFFDRLDQTDKTNTQLRMVYLFCLLMGFHGKYTSQDAQLLQQRIEDERQCLPQAWRQWPNNALLVEQDAGGGEKNKTVVKKLRQRKGLLLALPVVVYLVILSTGLGIFFR</sequence>
<keyword evidence="3" id="KW-0614">Plasmid</keyword>
<evidence type="ECO:0000313" key="4">
    <source>
        <dbReference type="EMBL" id="MFD3226232.1"/>
    </source>
</evidence>
<reference evidence="5" key="1">
    <citation type="submission" date="2011-01" db="EMBL/GenBank/DDBJ databases">
        <title>Complete sequence of plasmid1 of Rahnella sp. Y9602.</title>
        <authorList>
            <consortium name="US DOE Joint Genome Institute"/>
            <person name="Lucas S."/>
            <person name="Copeland A."/>
            <person name="Lapidus A."/>
            <person name="Cheng J.-F."/>
            <person name="Goodwin L."/>
            <person name="Pitluck S."/>
            <person name="Lu M."/>
            <person name="Detter J.C."/>
            <person name="Han C."/>
            <person name="Tapia R."/>
            <person name="Land M."/>
            <person name="Hauser L."/>
            <person name="Kyrpides N."/>
            <person name="Ivanova N."/>
            <person name="Ovchinnikova G."/>
            <person name="Pagani I."/>
            <person name="Sobecky P.A."/>
            <person name="Martinez R.J."/>
            <person name="Woyke T."/>
        </authorList>
    </citation>
    <scope>NUCLEOTIDE SEQUENCE [LARGE SCALE GENOMIC DNA]</scope>
    <source>
        <strain evidence="5">Y9602</strain>
        <plasmid evidence="5">pRAHAQ01</plasmid>
    </source>
</reference>
<proteinExistence type="predicted"/>
<protein>
    <submittedName>
        <fullName evidence="4">DotU family type IV/VI secretion system protein</fullName>
    </submittedName>
    <submittedName>
        <fullName evidence="3">Type IV / VI secretion system, DotU</fullName>
    </submittedName>
</protein>
<organism evidence="3 5">
    <name type="scientific">Rahnella sp. (strain Y9602)</name>
    <dbReference type="NCBI Taxonomy" id="2703885"/>
    <lineage>
        <taxon>Bacteria</taxon>
        <taxon>Pseudomonadati</taxon>
        <taxon>Pseudomonadota</taxon>
        <taxon>Gammaproteobacteria</taxon>
        <taxon>Enterobacterales</taxon>
        <taxon>Yersiniaceae</taxon>
        <taxon>Rahnella</taxon>
    </lineage>
</organism>
<dbReference type="PANTHER" id="PTHR38033:SF1">
    <property type="entry name" value="DOTU FAMILY TYPE IV_VI SECRETION SYSTEM PROTEIN"/>
    <property type="match status" value="1"/>
</dbReference>
<evidence type="ECO:0000313" key="6">
    <source>
        <dbReference type="Proteomes" id="UP001598201"/>
    </source>
</evidence>
<keyword evidence="1" id="KW-1133">Transmembrane helix</keyword>